<accession>A0ACC3D6K2</accession>
<feature type="non-terminal residue" evidence="1">
    <location>
        <position position="1"/>
    </location>
</feature>
<dbReference type="Proteomes" id="UP001186974">
    <property type="component" value="Unassembled WGS sequence"/>
</dbReference>
<sequence>RDGEKIMQPEGGREGVIVGLEYRIPRSSNTGLETSQPQRAPKDKASERAVDGWCVQRAASAEAAVTTNVRW</sequence>
<keyword evidence="2" id="KW-1185">Reference proteome</keyword>
<proteinExistence type="predicted"/>
<protein>
    <submittedName>
        <fullName evidence="1">Uncharacterized protein</fullName>
    </submittedName>
</protein>
<gene>
    <name evidence="1" type="ORF">LTS18_003860</name>
</gene>
<organism evidence="1 2">
    <name type="scientific">Coniosporium uncinatum</name>
    <dbReference type="NCBI Taxonomy" id="93489"/>
    <lineage>
        <taxon>Eukaryota</taxon>
        <taxon>Fungi</taxon>
        <taxon>Dikarya</taxon>
        <taxon>Ascomycota</taxon>
        <taxon>Pezizomycotina</taxon>
        <taxon>Dothideomycetes</taxon>
        <taxon>Dothideomycetes incertae sedis</taxon>
        <taxon>Coniosporium</taxon>
    </lineage>
</organism>
<comment type="caution">
    <text evidence="1">The sequence shown here is derived from an EMBL/GenBank/DDBJ whole genome shotgun (WGS) entry which is preliminary data.</text>
</comment>
<dbReference type="EMBL" id="JAWDJW010007241">
    <property type="protein sequence ID" value="KAK3062537.1"/>
    <property type="molecule type" value="Genomic_DNA"/>
</dbReference>
<name>A0ACC3D6K2_9PEZI</name>
<evidence type="ECO:0000313" key="1">
    <source>
        <dbReference type="EMBL" id="KAK3062537.1"/>
    </source>
</evidence>
<reference evidence="1" key="1">
    <citation type="submission" date="2024-09" db="EMBL/GenBank/DDBJ databases">
        <title>Black Yeasts Isolated from many extreme environments.</title>
        <authorList>
            <person name="Coleine C."/>
            <person name="Stajich J.E."/>
            <person name="Selbmann L."/>
        </authorList>
    </citation>
    <scope>NUCLEOTIDE SEQUENCE</scope>
    <source>
        <strain evidence="1">CCFEE 5737</strain>
    </source>
</reference>
<evidence type="ECO:0000313" key="2">
    <source>
        <dbReference type="Proteomes" id="UP001186974"/>
    </source>
</evidence>